<dbReference type="InterPro" id="IPR050445">
    <property type="entry name" value="Bact_polysacc_biosynth/exp"/>
</dbReference>
<feature type="compositionally biased region" description="Low complexity" evidence="9">
    <location>
        <begin position="447"/>
        <end position="461"/>
    </location>
</feature>
<gene>
    <name evidence="13" type="ORF">GOSPT_125_00870</name>
</gene>
<keyword evidence="8 10" id="KW-0472">Membrane</keyword>
<dbReference type="GO" id="GO:0004713">
    <property type="term" value="F:protein tyrosine kinase activity"/>
    <property type="evidence" value="ECO:0007669"/>
    <property type="project" value="TreeGrafter"/>
</dbReference>
<dbReference type="InterPro" id="IPR005702">
    <property type="entry name" value="Wzc-like_C"/>
</dbReference>
<dbReference type="CDD" id="cd05387">
    <property type="entry name" value="BY-kinase"/>
    <property type="match status" value="1"/>
</dbReference>
<dbReference type="eggNOG" id="COG0489">
    <property type="taxonomic scope" value="Bacteria"/>
</dbReference>
<feature type="region of interest" description="Disordered" evidence="9">
    <location>
        <begin position="444"/>
        <end position="481"/>
    </location>
</feature>
<dbReference type="Proteomes" id="UP000005845">
    <property type="component" value="Unassembled WGS sequence"/>
</dbReference>
<keyword evidence="14" id="KW-1185">Reference proteome</keyword>
<evidence type="ECO:0000256" key="2">
    <source>
        <dbReference type="ARBA" id="ARBA00006683"/>
    </source>
</evidence>
<evidence type="ECO:0000256" key="1">
    <source>
        <dbReference type="ARBA" id="ARBA00004651"/>
    </source>
</evidence>
<name>H5U6G2_9ACTN</name>
<dbReference type="Pfam" id="PF02706">
    <property type="entry name" value="Wzz"/>
    <property type="match status" value="1"/>
</dbReference>
<evidence type="ECO:0000256" key="9">
    <source>
        <dbReference type="SAM" id="MobiDB-lite"/>
    </source>
</evidence>
<sequence length="481" mass="50016">MPLGDYWRIIVRFWWVLVVGALVGAFAAFAYSTWISPGKYESTARLFVTAEGGTSVGESYQNNLFAQDRVNSYATIATSDQVAQRAAETLGGQVGAGDIRGSVTAVPVKDTVILTITATADDAKRAQAYAQAVANATTAVVQELETSRRGDSPSATAVLYDDASLPSSKSGLSWWLWLIIGAVGGLLIGVLAAVAIGIYQRRRIDSESDIADATEKSGILAVIPTDSELKDNSSLEPATGPTSDAYRRLDANLRFIASGSTRHGTAPSAITVVGPTRDVGATTTVVNLASSFAARGKTVLIIDADLADPTLTDDLGQPPTEGLTTVAVGEISLHDATLSLHDGVDLLPSGPVTSDPWGAIGGDGFDAVIAAAIHSYDYVIIDAGPLSASPEPLTIAARTDGALLVTRRGVTTRKQLRTSTKAIESVNAPLLGVVLTFTAKVAHKQTDSSTQDTDSGSPTSDFAAERVSASRVDAAEVHADS</sequence>
<keyword evidence="6" id="KW-0067">ATP-binding</keyword>
<feature type="domain" description="CobQ/CobB/MinD/ParA nucleotide binding" evidence="11">
    <location>
        <begin position="270"/>
        <end position="445"/>
    </location>
</feature>
<evidence type="ECO:0000313" key="13">
    <source>
        <dbReference type="EMBL" id="GAB41320.1"/>
    </source>
</evidence>
<comment type="similarity">
    <text evidence="2">Belongs to the CpsC/CapA family.</text>
</comment>
<comment type="caution">
    <text evidence="13">The sequence shown here is derived from an EMBL/GenBank/DDBJ whole genome shotgun (WGS) entry which is preliminary data.</text>
</comment>
<evidence type="ECO:0000259" key="12">
    <source>
        <dbReference type="Pfam" id="PF02706"/>
    </source>
</evidence>
<feature type="transmembrane region" description="Helical" evidence="10">
    <location>
        <begin position="174"/>
        <end position="199"/>
    </location>
</feature>
<evidence type="ECO:0000256" key="7">
    <source>
        <dbReference type="ARBA" id="ARBA00022989"/>
    </source>
</evidence>
<evidence type="ECO:0000259" key="11">
    <source>
        <dbReference type="Pfam" id="PF01656"/>
    </source>
</evidence>
<protein>
    <recommendedName>
        <fullName evidence="15">Polysaccharide chain length determinant N-terminal domain-containing protein</fullName>
    </recommendedName>
</protein>
<accession>H5U6G2</accession>
<evidence type="ECO:0000256" key="5">
    <source>
        <dbReference type="ARBA" id="ARBA00022741"/>
    </source>
</evidence>
<dbReference type="PANTHER" id="PTHR32309:SF13">
    <property type="entry name" value="FERRIC ENTEROBACTIN TRANSPORT PROTEIN FEPE"/>
    <property type="match status" value="1"/>
</dbReference>
<feature type="domain" description="Polysaccharide chain length determinant N-terminal" evidence="12">
    <location>
        <begin position="3"/>
        <end position="88"/>
    </location>
</feature>
<evidence type="ECO:0000256" key="8">
    <source>
        <dbReference type="ARBA" id="ARBA00023136"/>
    </source>
</evidence>
<dbReference type="Gene3D" id="3.40.50.300">
    <property type="entry name" value="P-loop containing nucleotide triphosphate hydrolases"/>
    <property type="match status" value="1"/>
</dbReference>
<dbReference type="RefSeq" id="WP_005208641.1">
    <property type="nucleotide sequence ID" value="NZ_BAFC01000123.1"/>
</dbReference>
<comment type="subcellular location">
    <subcellularLocation>
        <location evidence="1">Cell membrane</location>
        <topology evidence="1">Multi-pass membrane protein</topology>
    </subcellularLocation>
</comment>
<dbReference type="SUPFAM" id="SSF52540">
    <property type="entry name" value="P-loop containing nucleoside triphosphate hydrolases"/>
    <property type="match status" value="1"/>
</dbReference>
<dbReference type="PANTHER" id="PTHR32309">
    <property type="entry name" value="TYROSINE-PROTEIN KINASE"/>
    <property type="match status" value="1"/>
</dbReference>
<dbReference type="InterPro" id="IPR027417">
    <property type="entry name" value="P-loop_NTPase"/>
</dbReference>
<dbReference type="InterPro" id="IPR003856">
    <property type="entry name" value="LPS_length_determ_N"/>
</dbReference>
<proteinExistence type="inferred from homology"/>
<keyword evidence="5" id="KW-0547">Nucleotide-binding</keyword>
<evidence type="ECO:0008006" key="15">
    <source>
        <dbReference type="Google" id="ProtNLM"/>
    </source>
</evidence>
<keyword evidence="4 10" id="KW-0812">Transmembrane</keyword>
<feature type="transmembrane region" description="Helical" evidence="10">
    <location>
        <begin position="12"/>
        <end position="31"/>
    </location>
</feature>
<organism evidence="13 14">
    <name type="scientific">Gordonia sputi NBRC 100414</name>
    <dbReference type="NCBI Taxonomy" id="1089453"/>
    <lineage>
        <taxon>Bacteria</taxon>
        <taxon>Bacillati</taxon>
        <taxon>Actinomycetota</taxon>
        <taxon>Actinomycetes</taxon>
        <taxon>Mycobacteriales</taxon>
        <taxon>Gordoniaceae</taxon>
        <taxon>Gordonia</taxon>
    </lineage>
</organism>
<dbReference type="EMBL" id="BAFC01000123">
    <property type="protein sequence ID" value="GAB41320.1"/>
    <property type="molecule type" value="Genomic_DNA"/>
</dbReference>
<evidence type="ECO:0000313" key="14">
    <source>
        <dbReference type="Proteomes" id="UP000005845"/>
    </source>
</evidence>
<dbReference type="eggNOG" id="COG3944">
    <property type="taxonomic scope" value="Bacteria"/>
</dbReference>
<dbReference type="Pfam" id="PF01656">
    <property type="entry name" value="CbiA"/>
    <property type="match status" value="1"/>
</dbReference>
<keyword evidence="7 10" id="KW-1133">Transmembrane helix</keyword>
<evidence type="ECO:0000256" key="6">
    <source>
        <dbReference type="ARBA" id="ARBA00022840"/>
    </source>
</evidence>
<reference evidence="13 14" key="1">
    <citation type="submission" date="2012-02" db="EMBL/GenBank/DDBJ databases">
        <title>Whole genome shotgun sequence of Gordonia sputi NBRC 100414.</title>
        <authorList>
            <person name="Yoshida I."/>
            <person name="Hosoyama A."/>
            <person name="Tsuchikane K."/>
            <person name="Katsumata H."/>
            <person name="Yamazaki S."/>
            <person name="Fujita N."/>
        </authorList>
    </citation>
    <scope>NUCLEOTIDE SEQUENCE [LARGE SCALE GENOMIC DNA]</scope>
    <source>
        <strain evidence="13 14">NBRC 100414</strain>
    </source>
</reference>
<dbReference type="AlphaFoldDB" id="H5U6G2"/>
<keyword evidence="3" id="KW-1003">Cell membrane</keyword>
<evidence type="ECO:0000256" key="3">
    <source>
        <dbReference type="ARBA" id="ARBA00022475"/>
    </source>
</evidence>
<evidence type="ECO:0000256" key="10">
    <source>
        <dbReference type="SAM" id="Phobius"/>
    </source>
</evidence>
<evidence type="ECO:0000256" key="4">
    <source>
        <dbReference type="ARBA" id="ARBA00022692"/>
    </source>
</evidence>
<dbReference type="InterPro" id="IPR002586">
    <property type="entry name" value="CobQ/CobB/MinD/ParA_Nub-bd_dom"/>
</dbReference>
<dbReference type="GO" id="GO:0005886">
    <property type="term" value="C:plasma membrane"/>
    <property type="evidence" value="ECO:0007669"/>
    <property type="project" value="UniProtKB-SubCell"/>
</dbReference>